<evidence type="ECO:0000313" key="1">
    <source>
        <dbReference type="EMBL" id="TDO27659.1"/>
    </source>
</evidence>
<gene>
    <name evidence="1" type="ORF">EV643_15515</name>
</gene>
<keyword evidence="2" id="KW-1185">Reference proteome</keyword>
<organism evidence="1 2">
    <name type="scientific">Kribbella caucasensis</name>
    <dbReference type="NCBI Taxonomy" id="2512215"/>
    <lineage>
        <taxon>Bacteria</taxon>
        <taxon>Bacillati</taxon>
        <taxon>Actinomycetota</taxon>
        <taxon>Actinomycetes</taxon>
        <taxon>Propionibacteriales</taxon>
        <taxon>Kribbellaceae</taxon>
        <taxon>Kribbella</taxon>
    </lineage>
</organism>
<dbReference type="RefSeq" id="WP_166665807.1">
    <property type="nucleotide sequence ID" value="NZ_SNWQ01000055.1"/>
</dbReference>
<sequence>MATLDSTEVESREGHLVQEWLPLGAVAAADLRPFAVRDVLANVRYEQVRHLVVDGWPE</sequence>
<name>A0A4R6IXZ3_9ACTN</name>
<comment type="caution">
    <text evidence="1">The sequence shown here is derived from an EMBL/GenBank/DDBJ whole genome shotgun (WGS) entry which is preliminary data.</text>
</comment>
<protein>
    <submittedName>
        <fullName evidence="1">Uncharacterized protein</fullName>
    </submittedName>
</protein>
<accession>A0A4R6IXZ3</accession>
<reference evidence="1 2" key="1">
    <citation type="submission" date="2019-03" db="EMBL/GenBank/DDBJ databases">
        <title>Genomic Encyclopedia of Type Strains, Phase III (KMG-III): the genomes of soil and plant-associated and newly described type strains.</title>
        <authorList>
            <person name="Whitman W."/>
        </authorList>
    </citation>
    <scope>NUCLEOTIDE SEQUENCE [LARGE SCALE GENOMIC DNA]</scope>
    <source>
        <strain evidence="1 2">VKM Ac-2527</strain>
    </source>
</reference>
<proteinExistence type="predicted"/>
<dbReference type="AlphaFoldDB" id="A0A4R6IXZ3"/>
<dbReference type="EMBL" id="SNWQ01000055">
    <property type="protein sequence ID" value="TDO27659.1"/>
    <property type="molecule type" value="Genomic_DNA"/>
</dbReference>
<dbReference type="Proteomes" id="UP000295388">
    <property type="component" value="Unassembled WGS sequence"/>
</dbReference>
<evidence type="ECO:0000313" key="2">
    <source>
        <dbReference type="Proteomes" id="UP000295388"/>
    </source>
</evidence>